<dbReference type="SMART" id="SM00595">
    <property type="entry name" value="MADF"/>
    <property type="match status" value="1"/>
</dbReference>
<dbReference type="AGR" id="WB:WBGene00013717"/>
<keyword evidence="4" id="KW-1185">Reference proteome</keyword>
<evidence type="ECO:0000313" key="5">
    <source>
        <dbReference type="WormBase" id="Y106G6H.4"/>
    </source>
</evidence>
<dbReference type="PROSITE" id="PS51029">
    <property type="entry name" value="MADF"/>
    <property type="match status" value="1"/>
</dbReference>
<dbReference type="STRING" id="6239.Y106G6H.4.1"/>
<dbReference type="PANTHER" id="PTHR12243:SF67">
    <property type="entry name" value="COREPRESSOR OF PANGOLIN, ISOFORM A-RELATED"/>
    <property type="match status" value="1"/>
</dbReference>
<dbReference type="FunCoup" id="Q9XWS3">
    <property type="interactions" value="15"/>
</dbReference>
<proteinExistence type="predicted"/>
<dbReference type="InterPro" id="IPR006578">
    <property type="entry name" value="MADF-dom"/>
</dbReference>
<dbReference type="KEGG" id="cel:CELE_Y106G6H.4"/>
<dbReference type="GO" id="GO:0005634">
    <property type="term" value="C:nucleus"/>
    <property type="evidence" value="ECO:0000318"/>
    <property type="project" value="GO_Central"/>
</dbReference>
<gene>
    <name evidence="3 5" type="primary">madf-10</name>
    <name evidence="3" type="ORF">CELE_Y106G6H.4</name>
    <name evidence="5" type="ORF">Y106G6H.4</name>
</gene>
<feature type="region of interest" description="Disordered" evidence="1">
    <location>
        <begin position="1"/>
        <end position="30"/>
    </location>
</feature>
<evidence type="ECO:0000259" key="2">
    <source>
        <dbReference type="PROSITE" id="PS51029"/>
    </source>
</evidence>
<evidence type="ECO:0000256" key="1">
    <source>
        <dbReference type="SAM" id="MobiDB-lite"/>
    </source>
</evidence>
<dbReference type="GeneID" id="190925"/>
<dbReference type="Proteomes" id="UP000001940">
    <property type="component" value="Chromosome I"/>
</dbReference>
<reference evidence="3 4" key="1">
    <citation type="journal article" date="1998" name="Science">
        <title>Genome sequence of the nematode C. elegans: a platform for investigating biology.</title>
        <authorList>
            <consortium name="The C. elegans sequencing consortium"/>
            <person name="Sulson J.E."/>
            <person name="Waterston R."/>
        </authorList>
    </citation>
    <scope>NUCLEOTIDE SEQUENCE [LARGE SCALE GENOMIC DNA]</scope>
    <source>
        <strain evidence="3 4">Bristol N2</strain>
    </source>
</reference>
<sequence>MDQWSHQNHQGHQSQSTSTGPTPHSHMTHVVPQQKEEVQYMMRQVTDSVRFAMCEAIAHRPGLWDSTREKVSSAARKNLFAEVVEVINQQFVLSPPLTIEEIEKHWKNLKDTYVKTRRKLTFDHDGCPIRPKWKFFDSLMFLDSVNQNDFVMKKRPMQFQGQPYDLYQGPSSKKEKLEEMPSDEYMEFCRSLYLPLKEIGYKDRIHWLKIQKSIRDIVYEAQLESVTKAAPDLQ</sequence>
<dbReference type="GO" id="GO:0006357">
    <property type="term" value="P:regulation of transcription by RNA polymerase II"/>
    <property type="evidence" value="ECO:0000318"/>
    <property type="project" value="GO_Central"/>
</dbReference>
<dbReference type="InParanoid" id="Q9XWS3"/>
<evidence type="ECO:0000313" key="3">
    <source>
        <dbReference type="EMBL" id="CAA21574.1"/>
    </source>
</evidence>
<feature type="domain" description="MADF" evidence="2">
    <location>
        <begin position="52"/>
        <end position="147"/>
    </location>
</feature>
<dbReference type="PaxDb" id="6239-Y106G6H.4"/>
<dbReference type="eggNOG" id="ENOG502R2KM">
    <property type="taxonomic scope" value="Eukaryota"/>
</dbReference>
<dbReference type="OrthoDB" id="6600747at2759"/>
<name>Q9XWS3_CAEEL</name>
<dbReference type="PIR" id="T26429">
    <property type="entry name" value="T26429"/>
</dbReference>
<dbReference type="EMBL" id="BX284601">
    <property type="protein sequence ID" value="CAA21574.1"/>
    <property type="molecule type" value="Genomic_DNA"/>
</dbReference>
<protein>
    <submittedName>
        <fullName evidence="3">MADF domain-containing protein</fullName>
    </submittedName>
</protein>
<dbReference type="UCSC" id="Y106G6H.4">
    <property type="organism name" value="c. elegans"/>
</dbReference>
<dbReference type="RefSeq" id="NP_492729.1">
    <property type="nucleotide sequence ID" value="NM_060328.4"/>
</dbReference>
<organism evidence="3 4">
    <name type="scientific">Caenorhabditis elegans</name>
    <dbReference type="NCBI Taxonomy" id="6239"/>
    <lineage>
        <taxon>Eukaryota</taxon>
        <taxon>Metazoa</taxon>
        <taxon>Ecdysozoa</taxon>
        <taxon>Nematoda</taxon>
        <taxon>Chromadorea</taxon>
        <taxon>Rhabditida</taxon>
        <taxon>Rhabditina</taxon>
        <taxon>Rhabditomorpha</taxon>
        <taxon>Rhabditoidea</taxon>
        <taxon>Rhabditidae</taxon>
        <taxon>Peloderinae</taxon>
        <taxon>Caenorhabditis</taxon>
    </lineage>
</organism>
<dbReference type="HOGENOM" id="CLU_1148117_0_0_1"/>
<feature type="compositionally biased region" description="Low complexity" evidence="1">
    <location>
        <begin position="1"/>
        <end position="29"/>
    </location>
</feature>
<dbReference type="GO" id="GO:0005667">
    <property type="term" value="C:transcription regulator complex"/>
    <property type="evidence" value="ECO:0000318"/>
    <property type="project" value="GO_Central"/>
</dbReference>
<dbReference type="Bgee" id="WBGene00013717">
    <property type="expression patterns" value="Expressed in pharyngeal muscle cell (C elegans) and 3 other cell types or tissues"/>
</dbReference>
<evidence type="ECO:0000313" key="4">
    <source>
        <dbReference type="Proteomes" id="UP000001940"/>
    </source>
</evidence>
<dbReference type="Pfam" id="PF10545">
    <property type="entry name" value="MADF_DNA_bdg"/>
    <property type="match status" value="1"/>
</dbReference>
<dbReference type="CTD" id="190925"/>
<dbReference type="OMA" id="DEYMEFC"/>
<dbReference type="InterPro" id="IPR039353">
    <property type="entry name" value="TF_Adf1"/>
</dbReference>
<dbReference type="AlphaFoldDB" id="Q9XWS3"/>
<dbReference type="WormBase" id="Y106G6H.4">
    <property type="protein sequence ID" value="CE20414"/>
    <property type="gene ID" value="WBGene00013717"/>
    <property type="gene designation" value="madf-10"/>
</dbReference>
<dbReference type="IntAct" id="Q9XWS3">
    <property type="interactions" value="15"/>
</dbReference>
<dbReference type="PANTHER" id="PTHR12243">
    <property type="entry name" value="MADF DOMAIN TRANSCRIPTION FACTOR"/>
    <property type="match status" value="1"/>
</dbReference>
<accession>Q9XWS3</accession>